<evidence type="ECO:0000256" key="1">
    <source>
        <dbReference type="ARBA" id="ARBA00022630"/>
    </source>
</evidence>
<dbReference type="Gene3D" id="3.50.50.60">
    <property type="entry name" value="FAD/NAD(P)-binding domain"/>
    <property type="match status" value="2"/>
</dbReference>
<dbReference type="InterPro" id="IPR036188">
    <property type="entry name" value="FAD/NAD-bd_sf"/>
</dbReference>
<dbReference type="InterPro" id="IPR030664">
    <property type="entry name" value="SdhA/FrdA/AprA"/>
</dbReference>
<keyword evidence="2" id="KW-0560">Oxidoreductase</keyword>
<feature type="domain" description="FAD-dependent oxidoreductase 2 FAD-binding" evidence="3">
    <location>
        <begin position="23"/>
        <end position="266"/>
    </location>
</feature>
<dbReference type="InterPro" id="IPR003953">
    <property type="entry name" value="FAD-dep_OxRdtase_2_FAD-bd"/>
</dbReference>
<dbReference type="GO" id="GO:0009061">
    <property type="term" value="P:anaerobic respiration"/>
    <property type="evidence" value="ECO:0007669"/>
    <property type="project" value="TreeGrafter"/>
</dbReference>
<dbReference type="PANTHER" id="PTHR11632">
    <property type="entry name" value="SUCCINATE DEHYDROGENASE 2 FLAVOPROTEIN SUBUNIT"/>
    <property type="match status" value="1"/>
</dbReference>
<dbReference type="SUPFAM" id="SSF51905">
    <property type="entry name" value="FAD/NAD(P)-binding domain"/>
    <property type="match status" value="1"/>
</dbReference>
<name>C0CV44_9FIRM</name>
<dbReference type="GO" id="GO:0000104">
    <property type="term" value="F:succinate dehydrogenase activity"/>
    <property type="evidence" value="ECO:0007669"/>
    <property type="project" value="TreeGrafter"/>
</dbReference>
<dbReference type="Pfam" id="PF00890">
    <property type="entry name" value="FAD_binding_2"/>
    <property type="match status" value="1"/>
</dbReference>
<dbReference type="PRINTS" id="PR00368">
    <property type="entry name" value="FADPNR"/>
</dbReference>
<protein>
    <submittedName>
        <fullName evidence="4">FAD binding domain protein</fullName>
    </submittedName>
</protein>
<dbReference type="HOGENOM" id="CLU_027931_0_0_9"/>
<evidence type="ECO:0000259" key="3">
    <source>
        <dbReference type="Pfam" id="PF00890"/>
    </source>
</evidence>
<gene>
    <name evidence="4" type="ORF">CLOSTASPAR_00845</name>
</gene>
<organism evidence="4 5">
    <name type="scientific">[Clostridium] asparagiforme DSM 15981</name>
    <dbReference type="NCBI Taxonomy" id="518636"/>
    <lineage>
        <taxon>Bacteria</taxon>
        <taxon>Bacillati</taxon>
        <taxon>Bacillota</taxon>
        <taxon>Clostridia</taxon>
        <taxon>Lachnospirales</taxon>
        <taxon>Lachnospiraceae</taxon>
        <taxon>Enterocloster</taxon>
    </lineage>
</organism>
<dbReference type="GO" id="GO:0009055">
    <property type="term" value="F:electron transfer activity"/>
    <property type="evidence" value="ECO:0007669"/>
    <property type="project" value="TreeGrafter"/>
</dbReference>
<dbReference type="RefSeq" id="WP_007707235.1">
    <property type="nucleotide sequence ID" value="NZ_GG657587.1"/>
</dbReference>
<dbReference type="PANTHER" id="PTHR11632:SF51">
    <property type="entry name" value="SUCCINATE DEHYDROGENASE [UBIQUINONE] FLAVOPROTEIN SUBUNIT, MITOCHONDRIAL"/>
    <property type="match status" value="1"/>
</dbReference>
<accession>C0CV44</accession>
<dbReference type="Proteomes" id="UP000004756">
    <property type="component" value="Unassembled WGS sequence"/>
</dbReference>
<evidence type="ECO:0000313" key="5">
    <source>
        <dbReference type="Proteomes" id="UP000004756"/>
    </source>
</evidence>
<dbReference type="AlphaFoldDB" id="C0CV44"/>
<sequence length="661" mass="73898">MEGKYYMELQWFQEQTRRYRLNTVIVGSGAAGFNAADQLWSLGQRDIAIVTDHVKAGTSRNTGSDKQTYYKLTLAGEEPDSVGEMAKTLFSGQCVDGDLALCEAALSAQCFLKLVNLGVPFPRNRWGEYVGYKTDHDPRCRATSVGPYTSRYMTECLEASVRGKGIRIFDKMQVIRVLSDGKRVCGLLCLDLDMAGDEKERYVLFQCENVIYATGGPAGMYADSVYPAGHYGASGLAFEAGVKGKNLTEWQYGMASVRPRWNVSGTYMQVLPRFYSTDGQGNDEREFLRDFFDDPYEMMSKVFLKGYQWPFDVRKAAGGSSIIDILVYMERCKGRRIFLDYRGNPCGGQVDFGRLEPEAQEYLNRAGACFGTPIERLKHMNLPAVEFYRERGVDLEFQPLEIALCAQHNNGGLSIDAWWQTNVEGFFAVGEVSASHGVYRPGGSALNAGQVGAARAAQYIAVRRTEAVGENGAFEAAASRALAWAEELAEQALDGKAAGTDWTSVRELWVQAAIRMSRFGAAIRSAEQIGMALRETERALEQFGRMVQAEGIGDLWRVFRLRDILISQQVYLSAMLDYISHGGKSRGSALYTNLSGKKPDERLPEEFAFCLDDGGLGKMVQEATFKDGRTEFCWREVRPIPRDDDFFENVWRGYRENGNVW</sequence>
<dbReference type="GO" id="GO:0005886">
    <property type="term" value="C:plasma membrane"/>
    <property type="evidence" value="ECO:0007669"/>
    <property type="project" value="TreeGrafter"/>
</dbReference>
<reference evidence="4 5" key="1">
    <citation type="submission" date="2009-02" db="EMBL/GenBank/DDBJ databases">
        <title>Draft genome sequence of Clostridium asparagiforme (DSM 15981).</title>
        <authorList>
            <person name="Sudarsanam P."/>
            <person name="Ley R."/>
            <person name="Guruge J."/>
            <person name="Turnbaugh P.J."/>
            <person name="Mahowald M."/>
            <person name="Liep D."/>
            <person name="Gordon J."/>
        </authorList>
    </citation>
    <scope>NUCLEOTIDE SEQUENCE [LARGE SCALE GENOMIC DNA]</scope>
    <source>
        <strain evidence="4 5">DSM 15981</strain>
    </source>
</reference>
<dbReference type="InterPro" id="IPR027477">
    <property type="entry name" value="Succ_DH/fumarate_Rdtase_cat_sf"/>
</dbReference>
<proteinExistence type="predicted"/>
<dbReference type="Gene3D" id="3.90.700.10">
    <property type="entry name" value="Succinate dehydrogenase/fumarate reductase flavoprotein, catalytic domain"/>
    <property type="match status" value="1"/>
</dbReference>
<dbReference type="EMBL" id="ACCJ01000034">
    <property type="protein sequence ID" value="EEG57027.1"/>
    <property type="molecule type" value="Genomic_DNA"/>
</dbReference>
<comment type="caution">
    <text evidence="4">The sequence shown here is derived from an EMBL/GenBank/DDBJ whole genome shotgun (WGS) entry which is preliminary data.</text>
</comment>
<dbReference type="GO" id="GO:0050660">
    <property type="term" value="F:flavin adenine dinucleotide binding"/>
    <property type="evidence" value="ECO:0007669"/>
    <property type="project" value="TreeGrafter"/>
</dbReference>
<evidence type="ECO:0000256" key="2">
    <source>
        <dbReference type="ARBA" id="ARBA00023002"/>
    </source>
</evidence>
<keyword evidence="1" id="KW-0285">Flavoprotein</keyword>
<evidence type="ECO:0000313" key="4">
    <source>
        <dbReference type="EMBL" id="EEG57027.1"/>
    </source>
</evidence>
<dbReference type="GO" id="GO:0033765">
    <property type="term" value="F:steroid dehydrogenase activity, acting on the CH-CH group of donors"/>
    <property type="evidence" value="ECO:0007669"/>
    <property type="project" value="UniProtKB-ARBA"/>
</dbReference>
<keyword evidence="5" id="KW-1185">Reference proteome</keyword>